<dbReference type="InterPro" id="IPR049273">
    <property type="entry name" value="DUF3829-like_N"/>
</dbReference>
<proteinExistence type="predicted"/>
<comment type="caution">
    <text evidence="3">The sequence shown here is derived from an EMBL/GenBank/DDBJ whole genome shotgun (WGS) entry which is preliminary data.</text>
</comment>
<evidence type="ECO:0000313" key="3">
    <source>
        <dbReference type="EMBL" id="EDV05736.1"/>
    </source>
</evidence>
<evidence type="ECO:0000313" key="4">
    <source>
        <dbReference type="Proteomes" id="UP000004596"/>
    </source>
</evidence>
<dbReference type="Pfam" id="PF22219">
    <property type="entry name" value="DUF3829_2nd"/>
    <property type="match status" value="1"/>
</dbReference>
<evidence type="ECO:0000259" key="2">
    <source>
        <dbReference type="Pfam" id="PF22219"/>
    </source>
</evidence>
<sequence>MVPIQIFIQDSEIRCKSTKYKGEKIHNREQNRFYIVISSTSAVFLVYKESGDGLTREVVMPSLETEFQGLSPLSTNKLSVYETEIKMKNSMRKKLLVLGAFVSVVMLVSCTGSKKEAVTYTPEEIADAGQVVKYYDTSLALLKNLVKERDVNAVLGYMEQQAKVQMFSHIMSPVISKKDSAAVIQPGDYFGDDVRQNLIQNYTELFQSRGQFYANFNKYLSLLKEKKTEGIADLLNDNYELGVEMSECKQNIFDILSPIVAQAQQVLLAENPVKEQIIAMKKMSLTMQSIINLYARKHVEDKARLDLKIMELRLQLDTAEKLPAVKGHEEQTEKFKDFLSKAEEFMKIVQDIRQKNSYTEEDFDEISSYGLSII</sequence>
<dbReference type="Pfam" id="PF20893">
    <property type="entry name" value="DUF6845"/>
    <property type="match status" value="1"/>
</dbReference>
<protein>
    <submittedName>
        <fullName evidence="3">Uncharacterized protein</fullName>
    </submittedName>
</protein>
<name>B3CII5_9BACE</name>
<dbReference type="Gene3D" id="1.20.120.930">
    <property type="entry name" value="Uncharacterised protein PF12889, N-terminal DUF3829"/>
    <property type="match status" value="1"/>
</dbReference>
<reference evidence="3 4" key="2">
    <citation type="submission" date="2008-04" db="EMBL/GenBank/DDBJ databases">
        <authorList>
            <person name="Fulton L."/>
            <person name="Clifton S."/>
            <person name="Fulton B."/>
            <person name="Xu J."/>
            <person name="Minx P."/>
            <person name="Pepin K.H."/>
            <person name="Johnson M."/>
            <person name="Thiruvilangam P."/>
            <person name="Bhonagiri V."/>
            <person name="Nash W.E."/>
            <person name="Mardis E.R."/>
            <person name="Wilson R.K."/>
        </authorList>
    </citation>
    <scope>NUCLEOTIDE SEQUENCE [LARGE SCALE GENOMIC DNA]</scope>
    <source>
        <strain evidence="3 4">DSM 17393</strain>
    </source>
</reference>
<reference evidence="3 4" key="1">
    <citation type="submission" date="2008-04" db="EMBL/GenBank/DDBJ databases">
        <title>Draft genome sequence of Bacteroides intestinalis (DSM 17393).</title>
        <authorList>
            <person name="Sudarsanam P."/>
            <person name="Ley R."/>
            <person name="Guruge J."/>
            <person name="Turnbaugh P.J."/>
            <person name="Mahowald M."/>
            <person name="Liep D."/>
            <person name="Gordon J."/>
        </authorList>
    </citation>
    <scope>NUCLEOTIDE SEQUENCE [LARGE SCALE GENOMIC DNA]</scope>
    <source>
        <strain evidence="3 4">DSM 17393</strain>
    </source>
</reference>
<dbReference type="InterPro" id="IPR053996">
    <property type="entry name" value="DUF3829-like_C"/>
</dbReference>
<evidence type="ECO:0000259" key="1">
    <source>
        <dbReference type="Pfam" id="PF20893"/>
    </source>
</evidence>
<gene>
    <name evidence="3" type="ORF">BACINT_04890</name>
</gene>
<dbReference type="eggNOG" id="ENOG5032S3P">
    <property type="taxonomic scope" value="Bacteria"/>
</dbReference>
<feature type="domain" description="DUF3829" evidence="2">
    <location>
        <begin position="272"/>
        <end position="372"/>
    </location>
</feature>
<organism evidence="3 4">
    <name type="scientific">Bacteroides intestinalis DSM 17393</name>
    <dbReference type="NCBI Taxonomy" id="471870"/>
    <lineage>
        <taxon>Bacteria</taxon>
        <taxon>Pseudomonadati</taxon>
        <taxon>Bacteroidota</taxon>
        <taxon>Bacteroidia</taxon>
        <taxon>Bacteroidales</taxon>
        <taxon>Bacteroidaceae</taxon>
        <taxon>Bacteroides</taxon>
    </lineage>
</organism>
<feature type="domain" description="DUF3829" evidence="1">
    <location>
        <begin position="123"/>
        <end position="269"/>
    </location>
</feature>
<dbReference type="Proteomes" id="UP000004596">
    <property type="component" value="Unassembled WGS sequence"/>
</dbReference>
<dbReference type="Gene3D" id="1.20.58.820">
    <property type="entry name" value="Uncharacterised protein PF12889, C-terminal DUF3829"/>
    <property type="match status" value="1"/>
</dbReference>
<dbReference type="EMBL" id="ABJL02000008">
    <property type="protein sequence ID" value="EDV05736.1"/>
    <property type="molecule type" value="Genomic_DNA"/>
</dbReference>
<accession>B3CII5</accession>
<dbReference type="AlphaFoldDB" id="B3CII5"/>